<dbReference type="GO" id="GO:0019905">
    <property type="term" value="F:syntaxin binding"/>
    <property type="evidence" value="ECO:0007669"/>
    <property type="project" value="TreeGrafter"/>
</dbReference>
<keyword evidence="2" id="KW-0813">Transport</keyword>
<keyword evidence="4" id="KW-0802">TPR repeat</keyword>
<dbReference type="GO" id="GO:0005483">
    <property type="term" value="F:soluble NSF attachment protein activity"/>
    <property type="evidence" value="ECO:0007669"/>
    <property type="project" value="TreeGrafter"/>
</dbReference>
<dbReference type="InterPro" id="IPR011990">
    <property type="entry name" value="TPR-like_helical_dom_sf"/>
</dbReference>
<dbReference type="OrthoDB" id="9984275at2759"/>
<keyword evidence="6" id="KW-1185">Reference proteome</keyword>
<dbReference type="InterPro" id="IPR019734">
    <property type="entry name" value="TPR_rpt"/>
</dbReference>
<dbReference type="InterPro" id="IPR006597">
    <property type="entry name" value="Sel1-like"/>
</dbReference>
<organism evidence="5 6">
    <name type="scientific">Striga hermonthica</name>
    <name type="common">Purple witchweed</name>
    <name type="synonym">Buchnera hermonthica</name>
    <dbReference type="NCBI Taxonomy" id="68872"/>
    <lineage>
        <taxon>Eukaryota</taxon>
        <taxon>Viridiplantae</taxon>
        <taxon>Streptophyta</taxon>
        <taxon>Embryophyta</taxon>
        <taxon>Tracheophyta</taxon>
        <taxon>Spermatophyta</taxon>
        <taxon>Magnoliopsida</taxon>
        <taxon>eudicotyledons</taxon>
        <taxon>Gunneridae</taxon>
        <taxon>Pentapetalae</taxon>
        <taxon>asterids</taxon>
        <taxon>lamiids</taxon>
        <taxon>Lamiales</taxon>
        <taxon>Orobanchaceae</taxon>
        <taxon>Buchnereae</taxon>
        <taxon>Striga</taxon>
    </lineage>
</organism>
<dbReference type="SMART" id="SM00671">
    <property type="entry name" value="SEL1"/>
    <property type="match status" value="3"/>
</dbReference>
<evidence type="ECO:0000313" key="5">
    <source>
        <dbReference type="EMBL" id="CAA0836640.1"/>
    </source>
</evidence>
<comment type="similarity">
    <text evidence="1">Belongs to the SNAP family.</text>
</comment>
<protein>
    <submittedName>
        <fullName evidence="5">Alpha-soluble NSF attachment protein 2</fullName>
    </submittedName>
</protein>
<comment type="caution">
    <text evidence="5">The sequence shown here is derived from an EMBL/GenBank/DDBJ whole genome shotgun (WGS) entry which is preliminary data.</text>
</comment>
<dbReference type="EMBL" id="CACSLK010030184">
    <property type="protein sequence ID" value="CAA0836640.1"/>
    <property type="molecule type" value="Genomic_DNA"/>
</dbReference>
<evidence type="ECO:0000256" key="4">
    <source>
        <dbReference type="PROSITE-ProRule" id="PRU00339"/>
    </source>
</evidence>
<dbReference type="GO" id="GO:0005774">
    <property type="term" value="C:vacuolar membrane"/>
    <property type="evidence" value="ECO:0007669"/>
    <property type="project" value="TreeGrafter"/>
</dbReference>
<proteinExistence type="inferred from homology"/>
<dbReference type="PROSITE" id="PS50005">
    <property type="entry name" value="TPR"/>
    <property type="match status" value="1"/>
</dbReference>
<reference evidence="5" key="1">
    <citation type="submission" date="2019-12" db="EMBL/GenBank/DDBJ databases">
        <authorList>
            <person name="Scholes J."/>
        </authorList>
    </citation>
    <scope>NUCLEOTIDE SEQUENCE</scope>
</reference>
<dbReference type="InterPro" id="IPR000744">
    <property type="entry name" value="NSF_attach"/>
</dbReference>
<dbReference type="Gene3D" id="1.25.40.10">
    <property type="entry name" value="Tetratricopeptide repeat domain"/>
    <property type="match status" value="2"/>
</dbReference>
<dbReference type="GO" id="GO:0006886">
    <property type="term" value="P:intracellular protein transport"/>
    <property type="evidence" value="ECO:0007669"/>
    <property type="project" value="InterPro"/>
</dbReference>
<evidence type="ECO:0000256" key="1">
    <source>
        <dbReference type="ARBA" id="ARBA00010050"/>
    </source>
</evidence>
<dbReference type="Pfam" id="PF14938">
    <property type="entry name" value="SNAP"/>
    <property type="match status" value="2"/>
</dbReference>
<evidence type="ECO:0000256" key="3">
    <source>
        <dbReference type="ARBA" id="ARBA00022927"/>
    </source>
</evidence>
<evidence type="ECO:0000313" key="6">
    <source>
        <dbReference type="Proteomes" id="UP001153555"/>
    </source>
</evidence>
<dbReference type="SUPFAM" id="SSF48452">
    <property type="entry name" value="TPR-like"/>
    <property type="match status" value="2"/>
</dbReference>
<dbReference type="GO" id="GO:0031201">
    <property type="term" value="C:SNARE complex"/>
    <property type="evidence" value="ECO:0007669"/>
    <property type="project" value="TreeGrafter"/>
</dbReference>
<gene>
    <name evidence="5" type="ORF">SHERM_03707</name>
</gene>
<dbReference type="GO" id="GO:0035494">
    <property type="term" value="P:SNARE complex disassembly"/>
    <property type="evidence" value="ECO:0007669"/>
    <property type="project" value="TreeGrafter"/>
</dbReference>
<dbReference type="AlphaFoldDB" id="A0A9N7RPY3"/>
<dbReference type="SMART" id="SM00028">
    <property type="entry name" value="TPR"/>
    <property type="match status" value="3"/>
</dbReference>
<sequence>MDDNLAMAADFESRAEKKLAGWSLFGSKYEDAAELFDKAASAYKLAKSWNQAGAVYVKLASCHLKLDSKHEAANAYADAAYCYNKSNTKESISCLEDPIDLVMDIGRLNTCAKYYKEVAELYEQEQNLEQAIVYYKKVVDLFQSEDVTASANEYKQKVAQYPKAIKIYEDIAQQSLTDGLLKYCVKGHLLNAGFCQLCKNDDGAINNASDRYQHKKQSNVKSQAKHFSMKNNKSMGDHLAKAADLESQAEKKLAGWNLSGTKYEDAISLFKKAAIVYKLAKSWDQAGAVYVKLASCYLKLHLDRRLEAANAYADAARCYKKSNTKESISCLKESANLFMDMWRLDSCAYYCKEIAKLYEQEQNLEQAIVYYEKAADLFQSVHATSSAIGCQEKVAQCSAQLKQLNLSALSLHD</sequence>
<name>A0A9N7RPY3_STRHE</name>
<feature type="repeat" description="TPR" evidence="4">
    <location>
        <begin position="112"/>
        <end position="145"/>
    </location>
</feature>
<keyword evidence="3" id="KW-0653">Protein transport</keyword>
<accession>A0A9N7RPY3</accession>
<dbReference type="PANTHER" id="PTHR13768">
    <property type="entry name" value="SOLUBLE NSF ATTACHMENT PROTEIN SNAP"/>
    <property type="match status" value="1"/>
</dbReference>
<dbReference type="PRINTS" id="PR00448">
    <property type="entry name" value="NSFATTACHMNT"/>
</dbReference>
<evidence type="ECO:0000256" key="2">
    <source>
        <dbReference type="ARBA" id="ARBA00022448"/>
    </source>
</evidence>
<dbReference type="Proteomes" id="UP001153555">
    <property type="component" value="Unassembled WGS sequence"/>
</dbReference>
<dbReference type="PANTHER" id="PTHR13768:SF8">
    <property type="entry name" value="ALPHA-SOLUBLE NSF ATTACHMENT PROTEIN"/>
    <property type="match status" value="1"/>
</dbReference>